<sequence>MNVLLIHNSELTFDVVERLFSENGMDASIVSAKMCDLAIETAKCAAFDILICPVDDYPQDVAIDFLRRLDEAGSSAYRLAVVRKDMLKAMGSGFLNLIDDFLSSPADTEELIFRIAKAARGTHR</sequence>
<reference evidence="5 6" key="1">
    <citation type="submission" date="2021-03" db="EMBL/GenBank/DDBJ databases">
        <title>Genomic Encyclopedia of Type Strains, Phase IV (KMG-IV): sequencing the most valuable type-strain genomes for metagenomic binning, comparative biology and taxonomic classification.</title>
        <authorList>
            <person name="Goeker M."/>
        </authorList>
    </citation>
    <scope>NUCLEOTIDE SEQUENCE [LARGE SCALE GENOMIC DNA]</scope>
    <source>
        <strain evidence="5 6">DSM 6139</strain>
    </source>
</reference>
<evidence type="ECO:0000256" key="1">
    <source>
        <dbReference type="ARBA" id="ARBA00018672"/>
    </source>
</evidence>
<comment type="function">
    <text evidence="2">May play the central regulatory role in sporulation. It may be an element of the effector pathway responsible for the activation of sporulation genes in response to nutritional stress. Spo0A may act in concert with spo0H (a sigma factor) to control the expression of some genes that are critical to the sporulation process.</text>
</comment>
<name>A0ABS4G8E4_9CLOT</name>
<gene>
    <name evidence="5" type="ORF">J2Z34_003068</name>
</gene>
<evidence type="ECO:0000259" key="4">
    <source>
        <dbReference type="PROSITE" id="PS50110"/>
    </source>
</evidence>
<dbReference type="PROSITE" id="PS50110">
    <property type="entry name" value="RESPONSE_REGULATORY"/>
    <property type="match status" value="1"/>
</dbReference>
<keyword evidence="5" id="KW-0238">DNA-binding</keyword>
<organism evidence="5 6">
    <name type="scientific">Youngiibacter multivorans</name>
    <dbReference type="NCBI Taxonomy" id="937251"/>
    <lineage>
        <taxon>Bacteria</taxon>
        <taxon>Bacillati</taxon>
        <taxon>Bacillota</taxon>
        <taxon>Clostridia</taxon>
        <taxon>Eubacteriales</taxon>
        <taxon>Clostridiaceae</taxon>
        <taxon>Youngiibacter</taxon>
    </lineage>
</organism>
<proteinExistence type="predicted"/>
<accession>A0ABS4G8E4</accession>
<dbReference type="InterPro" id="IPR011006">
    <property type="entry name" value="CheY-like_superfamily"/>
</dbReference>
<evidence type="ECO:0000256" key="3">
    <source>
        <dbReference type="PROSITE-ProRule" id="PRU00169"/>
    </source>
</evidence>
<dbReference type="Proteomes" id="UP001519271">
    <property type="component" value="Unassembled WGS sequence"/>
</dbReference>
<comment type="caution">
    <text evidence="5">The sequence shown here is derived from an EMBL/GenBank/DDBJ whole genome shotgun (WGS) entry which is preliminary data.</text>
</comment>
<comment type="caution">
    <text evidence="3">Lacks conserved residue(s) required for the propagation of feature annotation.</text>
</comment>
<protein>
    <recommendedName>
        <fullName evidence="1">Stage 0 sporulation protein A homolog</fullName>
    </recommendedName>
</protein>
<feature type="domain" description="Response regulatory" evidence="4">
    <location>
        <begin position="2"/>
        <end position="119"/>
    </location>
</feature>
<keyword evidence="6" id="KW-1185">Reference proteome</keyword>
<dbReference type="EMBL" id="JAGGKC010000032">
    <property type="protein sequence ID" value="MBP1920555.1"/>
    <property type="molecule type" value="Genomic_DNA"/>
</dbReference>
<dbReference type="RefSeq" id="WP_209460724.1">
    <property type="nucleotide sequence ID" value="NZ_JAGGKC010000032.1"/>
</dbReference>
<evidence type="ECO:0000313" key="6">
    <source>
        <dbReference type="Proteomes" id="UP001519271"/>
    </source>
</evidence>
<dbReference type="Gene3D" id="3.40.50.2300">
    <property type="match status" value="1"/>
</dbReference>
<dbReference type="GO" id="GO:0003677">
    <property type="term" value="F:DNA binding"/>
    <property type="evidence" value="ECO:0007669"/>
    <property type="project" value="UniProtKB-KW"/>
</dbReference>
<evidence type="ECO:0000313" key="5">
    <source>
        <dbReference type="EMBL" id="MBP1920555.1"/>
    </source>
</evidence>
<evidence type="ECO:0000256" key="2">
    <source>
        <dbReference type="ARBA" id="ARBA00024867"/>
    </source>
</evidence>
<dbReference type="SUPFAM" id="SSF52172">
    <property type="entry name" value="CheY-like"/>
    <property type="match status" value="1"/>
</dbReference>
<dbReference type="InterPro" id="IPR001789">
    <property type="entry name" value="Sig_transdc_resp-reg_receiver"/>
</dbReference>